<keyword evidence="1" id="KW-0813">Transport</keyword>
<dbReference type="Proteomes" id="UP000544222">
    <property type="component" value="Unassembled WGS sequence"/>
</dbReference>
<organism evidence="4 5">
    <name type="scientific">Microbacter margulisiae</name>
    <dbReference type="NCBI Taxonomy" id="1350067"/>
    <lineage>
        <taxon>Bacteria</taxon>
        <taxon>Pseudomonadati</taxon>
        <taxon>Bacteroidota</taxon>
        <taxon>Bacteroidia</taxon>
        <taxon>Bacteroidales</taxon>
        <taxon>Porphyromonadaceae</taxon>
        <taxon>Microbacter</taxon>
    </lineage>
</organism>
<dbReference type="Gene3D" id="2.60.40.1930">
    <property type="match status" value="1"/>
</dbReference>
<evidence type="ECO:0000259" key="3">
    <source>
        <dbReference type="Pfam" id="PF07715"/>
    </source>
</evidence>
<dbReference type="AlphaFoldDB" id="A0A7W5DS94"/>
<dbReference type="EMBL" id="JACHYB010000002">
    <property type="protein sequence ID" value="MBB3187966.1"/>
    <property type="molecule type" value="Genomic_DNA"/>
</dbReference>
<comment type="caution">
    <text evidence="4">The sequence shown here is derived from an EMBL/GenBank/DDBJ whole genome shotgun (WGS) entry which is preliminary data.</text>
</comment>
<dbReference type="GO" id="GO:0009279">
    <property type="term" value="C:cell outer membrane"/>
    <property type="evidence" value="ECO:0007669"/>
    <property type="project" value="UniProtKB-SubCell"/>
</dbReference>
<evidence type="ECO:0000313" key="4">
    <source>
        <dbReference type="EMBL" id="MBB3187966.1"/>
    </source>
</evidence>
<keyword evidence="1" id="KW-0472">Membrane</keyword>
<evidence type="ECO:0000313" key="5">
    <source>
        <dbReference type="Proteomes" id="UP000544222"/>
    </source>
</evidence>
<evidence type="ECO:0000256" key="2">
    <source>
        <dbReference type="SAM" id="SignalP"/>
    </source>
</evidence>
<feature type="chain" id="PRO_5030954790" description="TonB-dependent receptor plug domain-containing protein" evidence="2">
    <location>
        <begin position="20"/>
        <end position="888"/>
    </location>
</feature>
<feature type="signal peptide" evidence="2">
    <location>
        <begin position="1"/>
        <end position="19"/>
    </location>
</feature>
<proteinExistence type="inferred from homology"/>
<accession>A0A7W5DS94</accession>
<evidence type="ECO:0000256" key="1">
    <source>
        <dbReference type="PROSITE-ProRule" id="PRU01360"/>
    </source>
</evidence>
<dbReference type="SUPFAM" id="SSF56935">
    <property type="entry name" value="Porins"/>
    <property type="match status" value="1"/>
</dbReference>
<keyword evidence="1" id="KW-0812">Transmembrane</keyword>
<sequence length="888" mass="99841">MRNFLLIIGLLFGSSPLFSQTINNESFIDNVIHQFQRLDQLPVEKLYLQTDKPYYNAGENIWYSAYLVNGMNLHPDAFSKFVYVELINKSDSVCYRQKLKQDSLGFYGNMLLPASLSAGEYILRAYTWWMQNAGPAYFFQRKIKIGNSIDNEITSTIRYENDNGMLLANISFTTNPSISLHNLKVDYELYEGNKRVRSKSLPIDETNHLQFGFEEDTSSNVPYHIVINFENPKYSYSHVFFVPQKQTTFSLQFFPEGGNWLNNGYRTLAFKAIGQNGLSVNVSGTIYNDMGDSITSFDTMHKGMGITTFYVSDSSSVHYYALATINGTHTSKRFNLPPVLHHGVGLSMSLFHQQWRYQIISTDPRFIPQHLYLLAQNSGKLLFIQPVDSLHLEGEISTETLPNGIIHFVLLNAQGQALSQRLVFVNNPIRDTLSVTTDKPYYYPRQKVQLAFLNHIVNSLAKAHISVAVTDNRTVKLDSLANNIYTDLLLTSDLKGYVEDPGYYFVSNSRQRTRALDMLMLTQGWTRFNIPDILDEKFSATPYYMEEGQSLSGSVTNIIGKPAKDAQIIALEIGKKLVITANADQTGHFILNNLSFPDSSLFLVQARTKHGYATVDIHIDKENFPSVEFSHPFGSPHILPDNYLQQTDQQYYMNGGEKIYHLKEITVTASMHQSLDDNEIYAGLGNPIQGKDLEKYFSSGQTVLDVLQTLPGIRITGDVIQYRGSKGNPLLVVDDIEYQNMGDDELDMLRSLNIAQVAYINFLHGTDASIYGGLGGNGVIIVKLKSGGDLFASTPANPGLAIVRYLGYKRPAQFYSPVYKTEAEKTSAVPDLRTTIYWNPAIVLPASKPIKCSFYTADKPGIYTATIEGITDKGVPLHVQMPIIVKAR</sequence>
<keyword evidence="5" id="KW-1185">Reference proteome</keyword>
<feature type="domain" description="TonB-dependent receptor plug" evidence="3">
    <location>
        <begin position="690"/>
        <end position="779"/>
    </location>
</feature>
<reference evidence="4 5" key="1">
    <citation type="submission" date="2020-08" db="EMBL/GenBank/DDBJ databases">
        <title>Genomic Encyclopedia of Type Strains, Phase IV (KMG-IV): sequencing the most valuable type-strain genomes for metagenomic binning, comparative biology and taxonomic classification.</title>
        <authorList>
            <person name="Goeker M."/>
        </authorList>
    </citation>
    <scope>NUCLEOTIDE SEQUENCE [LARGE SCALE GENOMIC DNA]</scope>
    <source>
        <strain evidence="4 5">DSM 27471</strain>
    </source>
</reference>
<dbReference type="Gene3D" id="2.170.130.10">
    <property type="entry name" value="TonB-dependent receptor, plug domain"/>
    <property type="match status" value="1"/>
</dbReference>
<keyword evidence="1" id="KW-1134">Transmembrane beta strand</keyword>
<keyword evidence="2" id="KW-0732">Signal</keyword>
<dbReference type="RefSeq" id="WP_183413765.1">
    <property type="nucleotide sequence ID" value="NZ_JACHYB010000002.1"/>
</dbReference>
<protein>
    <recommendedName>
        <fullName evidence="3">TonB-dependent receptor plug domain-containing protein</fullName>
    </recommendedName>
</protein>
<dbReference type="InterPro" id="IPR039426">
    <property type="entry name" value="TonB-dep_rcpt-like"/>
</dbReference>
<dbReference type="PROSITE" id="PS52016">
    <property type="entry name" value="TONB_DEPENDENT_REC_3"/>
    <property type="match status" value="1"/>
</dbReference>
<keyword evidence="1" id="KW-0998">Cell outer membrane</keyword>
<dbReference type="InterPro" id="IPR037066">
    <property type="entry name" value="Plug_dom_sf"/>
</dbReference>
<name>A0A7W5DS94_9PORP</name>
<comment type="subcellular location">
    <subcellularLocation>
        <location evidence="1">Cell outer membrane</location>
        <topology evidence="1">Multi-pass membrane protein</topology>
    </subcellularLocation>
</comment>
<dbReference type="Pfam" id="PF07715">
    <property type="entry name" value="Plug"/>
    <property type="match status" value="1"/>
</dbReference>
<comment type="similarity">
    <text evidence="1">Belongs to the TonB-dependent receptor family.</text>
</comment>
<dbReference type="InterPro" id="IPR012910">
    <property type="entry name" value="Plug_dom"/>
</dbReference>
<gene>
    <name evidence="4" type="ORF">FHX64_002164</name>
</gene>